<gene>
    <name evidence="1" type="ORF">VITISV_041417</name>
</gene>
<reference evidence="1" key="1">
    <citation type="journal article" date="2007" name="PLoS ONE">
        <title>The first genome sequence of an elite grapevine cultivar (Pinot noir Vitis vinifera L.): coping with a highly heterozygous genome.</title>
        <authorList>
            <person name="Velasco R."/>
            <person name="Zharkikh A."/>
            <person name="Troggio M."/>
            <person name="Cartwright D.A."/>
            <person name="Cestaro A."/>
            <person name="Pruss D."/>
            <person name="Pindo M."/>
            <person name="FitzGerald L.M."/>
            <person name="Vezzulli S."/>
            <person name="Reid J."/>
            <person name="Malacarne G."/>
            <person name="Iliev D."/>
            <person name="Coppola G."/>
            <person name="Wardell B."/>
            <person name="Micheletti D."/>
            <person name="Macalma T."/>
            <person name="Facci M."/>
            <person name="Mitchell J.T."/>
            <person name="Perazzolli M."/>
            <person name="Eldredge G."/>
            <person name="Gatto P."/>
            <person name="Oyzerski R."/>
            <person name="Moretto M."/>
            <person name="Gutin N."/>
            <person name="Stefanini M."/>
            <person name="Chen Y."/>
            <person name="Segala C."/>
            <person name="Davenport C."/>
            <person name="Dematte L."/>
            <person name="Mraz A."/>
            <person name="Battilana J."/>
            <person name="Stormo K."/>
            <person name="Costa F."/>
            <person name="Tao Q."/>
            <person name="Si-Ammour A."/>
            <person name="Harkins T."/>
            <person name="Lackey A."/>
            <person name="Perbost C."/>
            <person name="Taillon B."/>
            <person name="Stella A."/>
            <person name="Solovyev V."/>
            <person name="Fawcett J.A."/>
            <person name="Sterck L."/>
            <person name="Vandepoele K."/>
            <person name="Grando S.M."/>
            <person name="Toppo S."/>
            <person name="Moser C."/>
            <person name="Lanchbury J."/>
            <person name="Bogden R."/>
            <person name="Skolnick M."/>
            <person name="Sgaramella V."/>
            <person name="Bhatnagar S.K."/>
            <person name="Fontana P."/>
            <person name="Gutin A."/>
            <person name="Van de Peer Y."/>
            <person name="Salamini F."/>
            <person name="Viola R."/>
        </authorList>
    </citation>
    <scope>NUCLEOTIDE SEQUENCE</scope>
</reference>
<protein>
    <submittedName>
        <fullName evidence="1">Uncharacterized protein</fullName>
    </submittedName>
</protein>
<proteinExistence type="predicted"/>
<dbReference type="AlphaFoldDB" id="A5AKI8"/>
<name>A5AKI8_VITVI</name>
<sequence length="101" mass="12028">MEPPWKALRDMVDPVKAFFFDIFSLWLLSRTRYAVEEDDDDAKRRRFAEILCLVGYYVIRFKLPLLGSSSKFALTFYIIYHLVVQQMLHPRAHIESERTAQ</sequence>
<dbReference type="EMBL" id="AM428833">
    <property type="protein sequence ID" value="CAN78009.1"/>
    <property type="molecule type" value="Genomic_DNA"/>
</dbReference>
<organism evidence="1">
    <name type="scientific">Vitis vinifera</name>
    <name type="common">Grape</name>
    <dbReference type="NCBI Taxonomy" id="29760"/>
    <lineage>
        <taxon>Eukaryota</taxon>
        <taxon>Viridiplantae</taxon>
        <taxon>Streptophyta</taxon>
        <taxon>Embryophyta</taxon>
        <taxon>Tracheophyta</taxon>
        <taxon>Spermatophyta</taxon>
        <taxon>Magnoliopsida</taxon>
        <taxon>eudicotyledons</taxon>
        <taxon>Gunneridae</taxon>
        <taxon>Pentapetalae</taxon>
        <taxon>rosids</taxon>
        <taxon>Vitales</taxon>
        <taxon>Vitaceae</taxon>
        <taxon>Viteae</taxon>
        <taxon>Vitis</taxon>
    </lineage>
</organism>
<evidence type="ECO:0000313" key="1">
    <source>
        <dbReference type="EMBL" id="CAN78009.1"/>
    </source>
</evidence>
<accession>A5AKI8</accession>